<evidence type="ECO:0000256" key="11">
    <source>
        <dbReference type="ARBA" id="ARBA00047089"/>
    </source>
</evidence>
<keyword evidence="4" id="KW-0832">Ubl conjugation</keyword>
<evidence type="ECO:0000256" key="4">
    <source>
        <dbReference type="ARBA" id="ARBA00022843"/>
    </source>
</evidence>
<gene>
    <name evidence="13" type="primary">Tekt5</name>
    <name evidence="13" type="ORF">BALREX_R06805</name>
</gene>
<dbReference type="OrthoDB" id="9886517at2759"/>
<dbReference type="GO" id="GO:0060271">
    <property type="term" value="P:cilium assembly"/>
    <property type="evidence" value="ECO:0007669"/>
    <property type="project" value="UniProtKB-UniRule"/>
</dbReference>
<keyword evidence="5 12" id="KW-0282">Flagellum</keyword>
<protein>
    <recommendedName>
        <fullName evidence="12">Tektin</fullName>
    </recommendedName>
</protein>
<comment type="subunit">
    <text evidence="11">Microtubule inner protein component of sperm flagellar doublet microtubules. Interacts with TEKT3.</text>
</comment>
<dbReference type="GO" id="GO:0005930">
    <property type="term" value="C:axoneme"/>
    <property type="evidence" value="ECO:0007669"/>
    <property type="project" value="UniProtKB-SubCell"/>
</dbReference>
<comment type="function">
    <text evidence="10">Sperm-specific microtubule inner protein (MIP) part of the dynein-decorated doublet microtubules (DMTs) in flagellar axoneme. Forms an extensive interaction network in different conformations that reinforces the helix bundle composed by other tektin proteins (TEKT1 to TEKT4) and MIPs to anchor the tektin bundle onto the tubulin wall of A-tubule of the sperm flagellum.</text>
</comment>
<evidence type="ECO:0000256" key="6">
    <source>
        <dbReference type="ARBA" id="ARBA00023054"/>
    </source>
</evidence>
<evidence type="ECO:0000313" key="13">
    <source>
        <dbReference type="EMBL" id="NXS40492.1"/>
    </source>
</evidence>
<keyword evidence="8" id="KW-0206">Cytoskeleton</keyword>
<evidence type="ECO:0000256" key="9">
    <source>
        <dbReference type="ARBA" id="ARBA00023273"/>
    </source>
</evidence>
<dbReference type="GO" id="GO:0005634">
    <property type="term" value="C:nucleus"/>
    <property type="evidence" value="ECO:0007669"/>
    <property type="project" value="TreeGrafter"/>
</dbReference>
<dbReference type="Proteomes" id="UP000528411">
    <property type="component" value="Unassembled WGS sequence"/>
</dbReference>
<dbReference type="Pfam" id="PF03148">
    <property type="entry name" value="Tektin"/>
    <property type="match status" value="1"/>
</dbReference>
<comment type="similarity">
    <text evidence="2 12">Belongs to the tektin family.</text>
</comment>
<evidence type="ECO:0000256" key="1">
    <source>
        <dbReference type="ARBA" id="ARBA00004611"/>
    </source>
</evidence>
<dbReference type="EMBL" id="VYZW01009447">
    <property type="protein sequence ID" value="NXS40492.1"/>
    <property type="molecule type" value="Genomic_DNA"/>
</dbReference>
<name>A0A7L2U4A0_BALRX</name>
<keyword evidence="6" id="KW-0175">Coiled coil</keyword>
<feature type="non-terminal residue" evidence="13">
    <location>
        <position position="283"/>
    </location>
</feature>
<reference evidence="13 14" key="1">
    <citation type="submission" date="2019-09" db="EMBL/GenBank/DDBJ databases">
        <title>Bird 10,000 Genomes (B10K) Project - Family phase.</title>
        <authorList>
            <person name="Zhang G."/>
        </authorList>
    </citation>
    <scope>NUCLEOTIDE SEQUENCE [LARGE SCALE GENOMIC DNA]</scope>
    <source>
        <strain evidence="13">B10K-DU-012-56</strain>
    </source>
</reference>
<keyword evidence="9 12" id="KW-0966">Cell projection</keyword>
<sequence>MEFLGTTQLANYCGTKKSCLFPDLAPTSTTKDTYQSYYRPGYRYLSSWRPGLFHRVVSVPPSSEKQLNPTGRPPTILPASRSTLHARYSTCDWHHETMVQLKGSEASRCCAGRLNADSMRLLQDKDQLTYQMQEDSRRNLGQRISNIDFWRSELIYELECLLKETQALETAKKRLKCAADEMQGPLKIALECLYHREKRTGIDLVHDDVEKNLIKEVDGFKDCQEIVTKLAQKNHINRDVQHALEQDISDENSAHFIDEKCFNLRNASDSINFYHGVEKADGT</sequence>
<organism evidence="13 14">
    <name type="scientific">Balaeniceps rex</name>
    <name type="common">Shoebill</name>
    <dbReference type="NCBI Taxonomy" id="33584"/>
    <lineage>
        <taxon>Eukaryota</taxon>
        <taxon>Metazoa</taxon>
        <taxon>Chordata</taxon>
        <taxon>Craniata</taxon>
        <taxon>Vertebrata</taxon>
        <taxon>Euteleostomi</taxon>
        <taxon>Archelosauria</taxon>
        <taxon>Archosauria</taxon>
        <taxon>Dinosauria</taxon>
        <taxon>Saurischia</taxon>
        <taxon>Theropoda</taxon>
        <taxon>Coelurosauria</taxon>
        <taxon>Aves</taxon>
        <taxon>Neognathae</taxon>
        <taxon>Neoaves</taxon>
        <taxon>Aequornithes</taxon>
        <taxon>Pelecaniformes</taxon>
        <taxon>Balaenicipitidae</taxon>
        <taxon>Balaeniceps</taxon>
    </lineage>
</organism>
<comment type="subcellular location">
    <subcellularLocation>
        <location evidence="12">Cytoplasm</location>
        <location evidence="12">Cytoskeleton</location>
        <location evidence="12">Cilium axoneme</location>
    </subcellularLocation>
    <subcellularLocation>
        <location evidence="1">Cytoplasm</location>
        <location evidence="1">Cytoskeleton</location>
        <location evidence="1">Flagellum axoneme</location>
    </subcellularLocation>
</comment>
<dbReference type="GO" id="GO:0015630">
    <property type="term" value="C:microtubule cytoskeleton"/>
    <property type="evidence" value="ECO:0007669"/>
    <property type="project" value="UniProtKB-UniRule"/>
</dbReference>
<dbReference type="GO" id="GO:0060294">
    <property type="term" value="P:cilium movement involved in cell motility"/>
    <property type="evidence" value="ECO:0007669"/>
    <property type="project" value="UniProtKB-UniRule"/>
</dbReference>
<comment type="caution">
    <text evidence="13">The sequence shown here is derived from an EMBL/GenBank/DDBJ whole genome shotgun (WGS) entry which is preliminary data.</text>
</comment>
<evidence type="ECO:0000256" key="2">
    <source>
        <dbReference type="ARBA" id="ARBA00007209"/>
    </source>
</evidence>
<dbReference type="PANTHER" id="PTHR19960:SF23">
    <property type="entry name" value="TEKTIN-5"/>
    <property type="match status" value="1"/>
</dbReference>
<feature type="non-terminal residue" evidence="13">
    <location>
        <position position="1"/>
    </location>
</feature>
<dbReference type="InterPro" id="IPR048256">
    <property type="entry name" value="Tektin-like"/>
</dbReference>
<dbReference type="GO" id="GO:0036126">
    <property type="term" value="C:sperm flagellum"/>
    <property type="evidence" value="ECO:0007669"/>
    <property type="project" value="TreeGrafter"/>
</dbReference>
<evidence type="ECO:0000256" key="3">
    <source>
        <dbReference type="ARBA" id="ARBA00022490"/>
    </source>
</evidence>
<dbReference type="InterPro" id="IPR000435">
    <property type="entry name" value="Tektins"/>
</dbReference>
<keyword evidence="3" id="KW-0963">Cytoplasm</keyword>
<dbReference type="PANTHER" id="PTHR19960">
    <property type="entry name" value="TEKTIN"/>
    <property type="match status" value="1"/>
</dbReference>
<evidence type="ECO:0000256" key="5">
    <source>
        <dbReference type="ARBA" id="ARBA00022846"/>
    </source>
</evidence>
<keyword evidence="7 12" id="KW-0969">Cilium</keyword>
<evidence type="ECO:0000256" key="10">
    <source>
        <dbReference type="ARBA" id="ARBA00046061"/>
    </source>
</evidence>
<evidence type="ECO:0000256" key="7">
    <source>
        <dbReference type="ARBA" id="ARBA00023069"/>
    </source>
</evidence>
<keyword evidence="14" id="KW-1185">Reference proteome</keyword>
<evidence type="ECO:0000313" key="14">
    <source>
        <dbReference type="Proteomes" id="UP000528411"/>
    </source>
</evidence>
<dbReference type="AlphaFoldDB" id="A0A7L2U4A0"/>
<proteinExistence type="inferred from homology"/>
<accession>A0A7L2U4A0</accession>
<evidence type="ECO:0000256" key="8">
    <source>
        <dbReference type="ARBA" id="ARBA00023212"/>
    </source>
</evidence>
<evidence type="ECO:0000256" key="12">
    <source>
        <dbReference type="RuleBase" id="RU367040"/>
    </source>
</evidence>